<dbReference type="Pfam" id="PF01436">
    <property type="entry name" value="NHL"/>
    <property type="match status" value="1"/>
</dbReference>
<dbReference type="InterPro" id="IPR011042">
    <property type="entry name" value="6-blade_b-propeller_TolB-like"/>
</dbReference>
<gene>
    <name evidence="2" type="ORF">KIPB_011870</name>
</gene>
<evidence type="ECO:0000313" key="3">
    <source>
        <dbReference type="Proteomes" id="UP000265618"/>
    </source>
</evidence>
<dbReference type="OrthoDB" id="1689674at2759"/>
<proteinExistence type="predicted"/>
<evidence type="ECO:0000313" key="2">
    <source>
        <dbReference type="EMBL" id="GIQ89411.1"/>
    </source>
</evidence>
<dbReference type="Proteomes" id="UP000265618">
    <property type="component" value="Unassembled WGS sequence"/>
</dbReference>
<sequence length="190" mass="19625">MSLHTMSFVDAEYTTHHVHTFCGSLKSGVSDADLTFSAPSALLTLSDGSLLVADDSSQYLRVCAADGSSVTTIVPKKATTGLVNVGPGGLLLATLPVASGHRQAAAVLVCDCGHNRLRVLSATGDSLTTLSGTGRRGHNDGPAMQASFNRPQGIAISGDGTCIFIADTGNHCVRMLNMRTNRVSTVAGRP</sequence>
<dbReference type="PANTHER" id="PTHR46388:SF2">
    <property type="entry name" value="NHL REPEAT-CONTAINING PROTEIN 2"/>
    <property type="match status" value="1"/>
</dbReference>
<dbReference type="InterPro" id="IPR001258">
    <property type="entry name" value="NHL_repeat"/>
</dbReference>
<organism evidence="2 3">
    <name type="scientific">Kipferlia bialata</name>
    <dbReference type="NCBI Taxonomy" id="797122"/>
    <lineage>
        <taxon>Eukaryota</taxon>
        <taxon>Metamonada</taxon>
        <taxon>Carpediemonas-like organisms</taxon>
        <taxon>Kipferlia</taxon>
    </lineage>
</organism>
<evidence type="ECO:0000256" key="1">
    <source>
        <dbReference type="ARBA" id="ARBA00022737"/>
    </source>
</evidence>
<feature type="non-terminal residue" evidence="2">
    <location>
        <position position="1"/>
    </location>
</feature>
<keyword evidence="3" id="KW-1185">Reference proteome</keyword>
<accession>A0A9K3GP54</accession>
<dbReference type="EMBL" id="BDIP01005015">
    <property type="protein sequence ID" value="GIQ89411.1"/>
    <property type="molecule type" value="Genomic_DNA"/>
</dbReference>
<dbReference type="PANTHER" id="PTHR46388">
    <property type="entry name" value="NHL REPEAT-CONTAINING PROTEIN 2"/>
    <property type="match status" value="1"/>
</dbReference>
<protein>
    <recommendedName>
        <fullName evidence="4">NHL repeat containing protein</fullName>
    </recommendedName>
</protein>
<name>A0A9K3GP54_9EUKA</name>
<evidence type="ECO:0008006" key="4">
    <source>
        <dbReference type="Google" id="ProtNLM"/>
    </source>
</evidence>
<dbReference type="SUPFAM" id="SSF101898">
    <property type="entry name" value="NHL repeat"/>
    <property type="match status" value="1"/>
</dbReference>
<dbReference type="Gene3D" id="2.120.10.30">
    <property type="entry name" value="TolB, C-terminal domain"/>
    <property type="match status" value="1"/>
</dbReference>
<keyword evidence="1" id="KW-0677">Repeat</keyword>
<dbReference type="AlphaFoldDB" id="A0A9K3GP54"/>
<comment type="caution">
    <text evidence="2">The sequence shown here is derived from an EMBL/GenBank/DDBJ whole genome shotgun (WGS) entry which is preliminary data.</text>
</comment>
<reference evidence="2 3" key="1">
    <citation type="journal article" date="2018" name="PLoS ONE">
        <title>The draft genome of Kipferlia bialata reveals reductive genome evolution in fornicate parasites.</title>
        <authorList>
            <person name="Tanifuji G."/>
            <person name="Takabayashi S."/>
            <person name="Kume K."/>
            <person name="Takagi M."/>
            <person name="Nakayama T."/>
            <person name="Kamikawa R."/>
            <person name="Inagaki Y."/>
            <person name="Hashimoto T."/>
        </authorList>
    </citation>
    <scope>NUCLEOTIDE SEQUENCE [LARGE SCALE GENOMIC DNA]</scope>
    <source>
        <strain evidence="2">NY0173</strain>
    </source>
</reference>